<accession>A0A7D5D7F3</accession>
<proteinExistence type="predicted"/>
<name>A0A7D5D7F3_9PSED</name>
<organism evidence="1 2">
    <name type="scientific">Pseudomonas eucalypticola</name>
    <dbReference type="NCBI Taxonomy" id="2599595"/>
    <lineage>
        <taxon>Bacteria</taxon>
        <taxon>Pseudomonadati</taxon>
        <taxon>Pseudomonadota</taxon>
        <taxon>Gammaproteobacteria</taxon>
        <taxon>Pseudomonadales</taxon>
        <taxon>Pseudomonadaceae</taxon>
        <taxon>Pseudomonas</taxon>
    </lineage>
</organism>
<keyword evidence="2" id="KW-1185">Reference proteome</keyword>
<evidence type="ECO:0000313" key="1">
    <source>
        <dbReference type="EMBL" id="QKZ04673.1"/>
    </source>
</evidence>
<dbReference type="EMBL" id="CP056030">
    <property type="protein sequence ID" value="QKZ04673.1"/>
    <property type="molecule type" value="Genomic_DNA"/>
</dbReference>
<dbReference type="Proteomes" id="UP000509568">
    <property type="component" value="Chromosome"/>
</dbReference>
<reference evidence="1 2" key="1">
    <citation type="submission" date="2020-06" db="EMBL/GenBank/DDBJ databases">
        <title>Pseudomonas eucalypticola sp. nov., an endophyte of Eucalyptus dunnii leaves with biocontrol ability of eucalyptus leaf blight.</title>
        <authorList>
            <person name="Liu Y."/>
            <person name="Song Z."/>
            <person name="Zeng H."/>
            <person name="Lu M."/>
            <person name="Wang X."/>
            <person name="Lian X."/>
            <person name="Zhang Q."/>
        </authorList>
    </citation>
    <scope>NUCLEOTIDE SEQUENCE [LARGE SCALE GENOMIC DNA]</scope>
    <source>
        <strain evidence="1 2">NP-1</strain>
    </source>
</reference>
<protein>
    <submittedName>
        <fullName evidence="1">Uncharacterized protein</fullName>
    </submittedName>
</protein>
<sequence>MTKYVIHYKINGERRWDFAQLETGSLEEAKAALAAIHGESDEPITDIRISKAL</sequence>
<gene>
    <name evidence="1" type="ORF">HWQ56_13115</name>
</gene>
<dbReference type="RefSeq" id="WP_176570758.1">
    <property type="nucleotide sequence ID" value="NZ_CP056030.1"/>
</dbReference>
<dbReference type="KEGG" id="pez:HWQ56_13115"/>
<evidence type="ECO:0000313" key="2">
    <source>
        <dbReference type="Proteomes" id="UP000509568"/>
    </source>
</evidence>
<dbReference type="AlphaFoldDB" id="A0A7D5D7F3"/>